<dbReference type="GO" id="GO:0005975">
    <property type="term" value="P:carbohydrate metabolic process"/>
    <property type="evidence" value="ECO:0007669"/>
    <property type="project" value="InterPro"/>
</dbReference>
<accession>A0A3A4NAR2</accession>
<dbReference type="EC" id="3.2.1.31" evidence="2"/>
<name>A0A3A4NAR2_ABYX5</name>
<feature type="domain" description="Glycoside hydrolase family 2 immunoglobulin-like beta-sandwich" evidence="6">
    <location>
        <begin position="210"/>
        <end position="305"/>
    </location>
</feature>
<dbReference type="PANTHER" id="PTHR10066">
    <property type="entry name" value="BETA-GLUCURONIDASE"/>
    <property type="match status" value="1"/>
</dbReference>
<dbReference type="SUPFAM" id="SSF49785">
    <property type="entry name" value="Galactose-binding domain-like"/>
    <property type="match status" value="1"/>
</dbReference>
<dbReference type="AlphaFoldDB" id="A0A3A4NAR2"/>
<dbReference type="PRINTS" id="PR00132">
    <property type="entry name" value="GLHYDRLASE2"/>
</dbReference>
<evidence type="ECO:0000256" key="2">
    <source>
        <dbReference type="ARBA" id="ARBA00012761"/>
    </source>
</evidence>
<dbReference type="Gene3D" id="2.60.40.10">
    <property type="entry name" value="Immunoglobulins"/>
    <property type="match status" value="1"/>
</dbReference>
<dbReference type="InterPro" id="IPR017853">
    <property type="entry name" value="GH"/>
</dbReference>
<dbReference type="EMBL" id="QZKU01000105">
    <property type="protein sequence ID" value="RJP18147.1"/>
    <property type="molecule type" value="Genomic_DNA"/>
</dbReference>
<evidence type="ECO:0000256" key="4">
    <source>
        <dbReference type="ARBA" id="ARBA00022801"/>
    </source>
</evidence>
<dbReference type="InterPro" id="IPR036156">
    <property type="entry name" value="Beta-gal/glucu_dom_sf"/>
</dbReference>
<feature type="domain" description="Glycosyl hydrolases family 2 sugar binding" evidence="8">
    <location>
        <begin position="14"/>
        <end position="205"/>
    </location>
</feature>
<comment type="similarity">
    <text evidence="1">Belongs to the glycosyl hydrolase 2 family.</text>
</comment>
<keyword evidence="5" id="KW-0326">Glycosidase</keyword>
<dbReference type="InterPro" id="IPR008979">
    <property type="entry name" value="Galactose-bd-like_sf"/>
</dbReference>
<dbReference type="Gene3D" id="2.60.120.260">
    <property type="entry name" value="Galactose-binding domain-like"/>
    <property type="match status" value="1"/>
</dbReference>
<dbReference type="FunFam" id="3.20.20.80:FF:000080">
    <property type="entry name" value="Beta-glucuronidase UidA"/>
    <property type="match status" value="1"/>
</dbReference>
<dbReference type="Pfam" id="PF02837">
    <property type="entry name" value="Glyco_hydro_2_N"/>
    <property type="match status" value="1"/>
</dbReference>
<gene>
    <name evidence="9" type="ORF">C4520_14955</name>
</gene>
<comment type="caution">
    <text evidence="9">The sequence shown here is derived from an EMBL/GenBank/DDBJ whole genome shotgun (WGS) entry which is preliminary data.</text>
</comment>
<evidence type="ECO:0000259" key="7">
    <source>
        <dbReference type="Pfam" id="PF02836"/>
    </source>
</evidence>
<protein>
    <recommendedName>
        <fullName evidence="3">Beta-glucuronidase</fullName>
        <ecNumber evidence="2">3.2.1.31</ecNumber>
    </recommendedName>
</protein>
<evidence type="ECO:0000313" key="10">
    <source>
        <dbReference type="Proteomes" id="UP000265882"/>
    </source>
</evidence>
<keyword evidence="4" id="KW-0378">Hydrolase</keyword>
<dbReference type="InterPro" id="IPR006102">
    <property type="entry name" value="Ig-like_GH2"/>
</dbReference>
<dbReference type="InterPro" id="IPR006101">
    <property type="entry name" value="Glyco_hydro_2"/>
</dbReference>
<proteinExistence type="inferred from homology"/>
<evidence type="ECO:0000259" key="8">
    <source>
        <dbReference type="Pfam" id="PF02837"/>
    </source>
</evidence>
<dbReference type="GO" id="GO:0030246">
    <property type="term" value="F:carbohydrate binding"/>
    <property type="evidence" value="ECO:0007669"/>
    <property type="project" value="TreeGrafter"/>
</dbReference>
<dbReference type="InterPro" id="IPR006103">
    <property type="entry name" value="Glyco_hydro_2_cat"/>
</dbReference>
<dbReference type="GO" id="GO:0004566">
    <property type="term" value="F:beta-glucuronidase activity"/>
    <property type="evidence" value="ECO:0007669"/>
    <property type="project" value="UniProtKB-EC"/>
</dbReference>
<dbReference type="GO" id="GO:0019391">
    <property type="term" value="P:glucuronoside catabolic process"/>
    <property type="evidence" value="ECO:0007669"/>
    <property type="project" value="TreeGrafter"/>
</dbReference>
<dbReference type="Pfam" id="PF00703">
    <property type="entry name" value="Glyco_hydro_2"/>
    <property type="match status" value="1"/>
</dbReference>
<dbReference type="InterPro" id="IPR013783">
    <property type="entry name" value="Ig-like_fold"/>
</dbReference>
<evidence type="ECO:0000256" key="1">
    <source>
        <dbReference type="ARBA" id="ARBA00007401"/>
    </source>
</evidence>
<dbReference type="InterPro" id="IPR006104">
    <property type="entry name" value="Glyco_hydro_2_N"/>
</dbReference>
<evidence type="ECO:0000256" key="5">
    <source>
        <dbReference type="ARBA" id="ARBA00023295"/>
    </source>
</evidence>
<dbReference type="SUPFAM" id="SSF49303">
    <property type="entry name" value="beta-Galactosidase/glucuronidase domain"/>
    <property type="match status" value="1"/>
</dbReference>
<organism evidence="9 10">
    <name type="scientific">Abyssobacteria bacterium (strain SURF_5)</name>
    <dbReference type="NCBI Taxonomy" id="2093360"/>
    <lineage>
        <taxon>Bacteria</taxon>
        <taxon>Pseudomonadati</taxon>
        <taxon>Candidatus Hydrogenedentota</taxon>
        <taxon>Candidatus Abyssobacteria</taxon>
    </lineage>
</organism>
<reference evidence="9 10" key="1">
    <citation type="journal article" date="2017" name="ISME J.">
        <title>Energy and carbon metabolisms in a deep terrestrial subsurface fluid microbial community.</title>
        <authorList>
            <person name="Momper L."/>
            <person name="Jungbluth S.P."/>
            <person name="Lee M.D."/>
            <person name="Amend J.P."/>
        </authorList>
    </citation>
    <scope>NUCLEOTIDE SEQUENCE [LARGE SCALE GENOMIC DNA]</scope>
    <source>
        <strain evidence="9">SURF_5</strain>
    </source>
</reference>
<dbReference type="SUPFAM" id="SSF51445">
    <property type="entry name" value="(Trans)glycosidases"/>
    <property type="match status" value="1"/>
</dbReference>
<dbReference type="PANTHER" id="PTHR10066:SF67">
    <property type="entry name" value="BETA-GLUCURONIDASE"/>
    <property type="match status" value="1"/>
</dbReference>
<dbReference type="Pfam" id="PF02836">
    <property type="entry name" value="Glyco_hydro_2_C"/>
    <property type="match status" value="1"/>
</dbReference>
<feature type="domain" description="Glycoside hydrolase family 2 catalytic" evidence="7">
    <location>
        <begin position="307"/>
        <end position="601"/>
    </location>
</feature>
<dbReference type="Gene3D" id="3.20.20.80">
    <property type="entry name" value="Glycosidases"/>
    <property type="match status" value="1"/>
</dbReference>
<sequence>MLYPQVNAHRNLVALDGLWQFSLDRDEQGEEKCWFEGLPSSRPIGVPGSWNEQYEDTMFYNGSAWYQTDFHIPAEWRGRLVRLRFGAAGYKTDVWLDGVTLGEHEGNSLPFEFDLSTLAKPGARHKLVVKINNRLGSQSIPPGGIEHVSGGEAPDFMTEAISNFALIVPEIQMLPLLLEMRRQYPDVPFDFLPFAGIHRPVKLYATSKDRIERIRVRTQLKRAKATVSCEVETAGRATSIRGSLSRGNKSLTAEAALKDGRATLEFTVPRPDLWHPDGPHLYRLSLDLLKSTKAVDEYHTEIGIRSIEVTENRILLNGKPVYLNGACKHEDFPILGKAVSEPVMVKDFSLMKWMGANSFRTSHYPYAEEQLMLADRMGFLVIDEMPAVGLNYGMYNDAILSKCTGILTELIERDCNHPSVIMWSIANEPDPFTESAGEFFGKLRAHAKRLDPSRPVTLAAVHSPQDYTFDVVDVISINRYYGWYTEPGRLDVAAQKLSDELDAIHAKHRKPIIVSEFGADSIAGLHSDPPEVYTEEYQAALLRTYIDVIRSKNFTAGEHIWNFADFKTPQNYTRTVFNRKGLFTRDRRPKLAAHVVRQIWQSGQRPRSQEQD</sequence>
<dbReference type="Proteomes" id="UP000265882">
    <property type="component" value="Unassembled WGS sequence"/>
</dbReference>
<evidence type="ECO:0000256" key="3">
    <source>
        <dbReference type="ARBA" id="ARBA00016205"/>
    </source>
</evidence>
<evidence type="ECO:0000259" key="6">
    <source>
        <dbReference type="Pfam" id="PF00703"/>
    </source>
</evidence>
<evidence type="ECO:0000313" key="9">
    <source>
        <dbReference type="EMBL" id="RJP18147.1"/>
    </source>
</evidence>